<dbReference type="InterPro" id="IPR003599">
    <property type="entry name" value="Ig_sub"/>
</dbReference>
<dbReference type="InterPro" id="IPR007110">
    <property type="entry name" value="Ig-like_dom"/>
</dbReference>
<name>A0A673C279_9TELE</name>
<evidence type="ECO:0000259" key="1">
    <source>
        <dbReference type="PROSITE" id="PS50835"/>
    </source>
</evidence>
<protein>
    <recommendedName>
        <fullName evidence="1">Ig-like domain-containing protein</fullName>
    </recommendedName>
</protein>
<proteinExistence type="predicted"/>
<sequence length="120" mass="13543">MSFTAVTGQIYFFTVRDGDDVTLPCTGVIPDQDQCSQTWRFTNPPGEMTEFVFSRRVGHPGKKLDRQSVSANCSLVIKKVTVNDAGRYVCMQRDVSGSKHEVILSVVTSEYLHQNIWILR</sequence>
<dbReference type="InterPro" id="IPR013783">
    <property type="entry name" value="Ig-like_fold"/>
</dbReference>
<dbReference type="SUPFAM" id="SSF48726">
    <property type="entry name" value="Immunoglobulin"/>
    <property type="match status" value="1"/>
</dbReference>
<organism evidence="2 3">
    <name type="scientific">Sphaeramia orbicularis</name>
    <name type="common">orbiculate cardinalfish</name>
    <dbReference type="NCBI Taxonomy" id="375764"/>
    <lineage>
        <taxon>Eukaryota</taxon>
        <taxon>Metazoa</taxon>
        <taxon>Chordata</taxon>
        <taxon>Craniata</taxon>
        <taxon>Vertebrata</taxon>
        <taxon>Euteleostomi</taxon>
        <taxon>Actinopterygii</taxon>
        <taxon>Neopterygii</taxon>
        <taxon>Teleostei</taxon>
        <taxon>Neoteleostei</taxon>
        <taxon>Acanthomorphata</taxon>
        <taxon>Gobiaria</taxon>
        <taxon>Kurtiformes</taxon>
        <taxon>Apogonoidei</taxon>
        <taxon>Apogonidae</taxon>
        <taxon>Apogoninae</taxon>
        <taxon>Sphaeramia</taxon>
    </lineage>
</organism>
<dbReference type="Gene3D" id="2.60.40.10">
    <property type="entry name" value="Immunoglobulins"/>
    <property type="match status" value="1"/>
</dbReference>
<dbReference type="AlphaFoldDB" id="A0A673C279"/>
<dbReference type="InterPro" id="IPR036179">
    <property type="entry name" value="Ig-like_dom_sf"/>
</dbReference>
<dbReference type="Pfam" id="PF07686">
    <property type="entry name" value="V-set"/>
    <property type="match status" value="1"/>
</dbReference>
<evidence type="ECO:0000313" key="3">
    <source>
        <dbReference type="Proteomes" id="UP000472271"/>
    </source>
</evidence>
<dbReference type="SMART" id="SM00409">
    <property type="entry name" value="IG"/>
    <property type="match status" value="1"/>
</dbReference>
<reference evidence="2" key="3">
    <citation type="submission" date="2025-09" db="UniProtKB">
        <authorList>
            <consortium name="Ensembl"/>
        </authorList>
    </citation>
    <scope>IDENTIFICATION</scope>
</reference>
<reference evidence="2" key="1">
    <citation type="submission" date="2019-06" db="EMBL/GenBank/DDBJ databases">
        <authorList>
            <consortium name="Wellcome Sanger Institute Data Sharing"/>
        </authorList>
    </citation>
    <scope>NUCLEOTIDE SEQUENCE [LARGE SCALE GENOMIC DNA]</scope>
</reference>
<accession>A0A673C279</accession>
<dbReference type="PANTHER" id="PTHR11422">
    <property type="entry name" value="T-CELL SURFACE GLYCOPROTEIN CD4"/>
    <property type="match status" value="1"/>
</dbReference>
<evidence type="ECO:0000313" key="2">
    <source>
        <dbReference type="Ensembl" id="ENSSORP00005049376.1"/>
    </source>
</evidence>
<keyword evidence="3" id="KW-1185">Reference proteome</keyword>
<dbReference type="PROSITE" id="PS50835">
    <property type="entry name" value="IG_LIKE"/>
    <property type="match status" value="1"/>
</dbReference>
<dbReference type="InterPro" id="IPR013106">
    <property type="entry name" value="Ig_V-set"/>
</dbReference>
<dbReference type="Proteomes" id="UP000472271">
    <property type="component" value="Chromosome 24"/>
</dbReference>
<reference evidence="2" key="2">
    <citation type="submission" date="2025-08" db="UniProtKB">
        <authorList>
            <consortium name="Ensembl"/>
        </authorList>
    </citation>
    <scope>IDENTIFICATION</scope>
</reference>
<dbReference type="Ensembl" id="ENSSORT00005050577.1">
    <property type="protein sequence ID" value="ENSSORP00005049376.1"/>
    <property type="gene ID" value="ENSSORG00005022430.1"/>
</dbReference>
<feature type="domain" description="Ig-like" evidence="1">
    <location>
        <begin position="15"/>
        <end position="105"/>
    </location>
</feature>
<dbReference type="InParanoid" id="A0A673C279"/>